<dbReference type="AlphaFoldDB" id="A0A0G3M6X6"/>
<accession>A0A0G3M6X6</accession>
<reference evidence="1 2" key="1">
    <citation type="submission" date="2014-11" db="EMBL/GenBank/DDBJ databases">
        <authorList>
            <person name="Park G.-S."/>
            <person name="Hong S.-J."/>
            <person name="Jung B.K."/>
            <person name="Khan A.R."/>
            <person name="Kwak Y."/>
            <person name="Shin J.-H."/>
        </authorList>
    </citation>
    <scope>NUCLEOTIDE SEQUENCE [LARGE SCALE GENOMIC DNA]</scope>
    <source>
        <strain evidence="1 2">DSM 27622</strain>
    </source>
</reference>
<dbReference type="PATRIC" id="fig|1324352.5.peg.2722"/>
<evidence type="ECO:0008006" key="3">
    <source>
        <dbReference type="Google" id="ProtNLM"/>
    </source>
</evidence>
<gene>
    <name evidence="1" type="ORF">OK18_13105</name>
</gene>
<dbReference type="KEGG" id="cgn:OK18_13105"/>
<evidence type="ECO:0000313" key="1">
    <source>
        <dbReference type="EMBL" id="AKK74936.1"/>
    </source>
</evidence>
<dbReference type="STRING" id="1324352.OK18_13105"/>
<protein>
    <recommendedName>
        <fullName evidence="3">Cysteine-rich CPCC domain-containing protein</fullName>
    </recommendedName>
</protein>
<organism evidence="1 2">
    <name type="scientific">Chryseobacterium gallinarum</name>
    <dbReference type="NCBI Taxonomy" id="1324352"/>
    <lineage>
        <taxon>Bacteria</taxon>
        <taxon>Pseudomonadati</taxon>
        <taxon>Bacteroidota</taxon>
        <taxon>Flavobacteriia</taxon>
        <taxon>Flavobacteriales</taxon>
        <taxon>Weeksellaceae</taxon>
        <taxon>Chryseobacterium group</taxon>
        <taxon>Chryseobacterium</taxon>
    </lineage>
</organism>
<sequence length="85" mass="10099">MNNHNCRVCGLYLDTLPWGEDGNCPTYEICPCCGVEFGNEDYTIKSTKQYREKWISEGANWFEPKEKPKNWDKEEQFKNIPQKFK</sequence>
<evidence type="ECO:0000313" key="2">
    <source>
        <dbReference type="Proteomes" id="UP000035213"/>
    </source>
</evidence>
<name>A0A0G3M6X6_CHRGL</name>
<dbReference type="RefSeq" id="WP_053329368.1">
    <property type="nucleotide sequence ID" value="NZ_CP009928.1"/>
</dbReference>
<dbReference type="Proteomes" id="UP000035213">
    <property type="component" value="Chromosome"/>
</dbReference>
<dbReference type="OrthoDB" id="1456570at2"/>
<dbReference type="EMBL" id="CP009928">
    <property type="protein sequence ID" value="AKK74936.1"/>
    <property type="molecule type" value="Genomic_DNA"/>
</dbReference>
<proteinExistence type="predicted"/>